<feature type="domain" description="DUF6546" evidence="2">
    <location>
        <begin position="330"/>
        <end position="539"/>
    </location>
</feature>
<dbReference type="InterPro" id="IPR046676">
    <property type="entry name" value="DUF6546"/>
</dbReference>
<organism evidence="3">
    <name type="scientific">Bionectria ochroleuca</name>
    <name type="common">Gliocladium roseum</name>
    <dbReference type="NCBI Taxonomy" id="29856"/>
    <lineage>
        <taxon>Eukaryota</taxon>
        <taxon>Fungi</taxon>
        <taxon>Dikarya</taxon>
        <taxon>Ascomycota</taxon>
        <taxon>Pezizomycotina</taxon>
        <taxon>Sordariomycetes</taxon>
        <taxon>Hypocreomycetidae</taxon>
        <taxon>Hypocreales</taxon>
        <taxon>Bionectriaceae</taxon>
        <taxon>Clonostachys</taxon>
    </lineage>
</organism>
<dbReference type="EMBL" id="CDPU01000034">
    <property type="protein sequence ID" value="CEO53304.1"/>
    <property type="molecule type" value="Genomic_DNA"/>
</dbReference>
<dbReference type="Pfam" id="PF20183">
    <property type="entry name" value="DUF6546"/>
    <property type="match status" value="1"/>
</dbReference>
<evidence type="ECO:0000259" key="2">
    <source>
        <dbReference type="Pfam" id="PF20183"/>
    </source>
</evidence>
<sequence>MDKTSKTAEKHSLCTASLPTNMQPTSTTPSTTPWASLPAEIRQKILSHVGLPILWERNSNQTPPRVARFATICREWQVFFEACTFRRLVLNTENLECFNMIIRRDSTRLRYTRNIWLRIQLPLYPCPKCEVPEDEFEKHSNNVIFTYSIRSLLETLKLWDPAKHGAKGLTLMVSAMSPDDTSHRLIIGDMQSNYPFHPAEDPDIPPGIADVHSYYHRRSWCFLVHDGHFASQQGGHIKRIQGTPLRFEPTRNETDGFNGEYTNLPAVPMIKGLVMRKQHRREIDTRSLACLLSRSLVSLEWFRLERIIHADILQQLCFELGFQTHLLPSLPKTLRQFSFVQWKIPSGERRDVRSGVGTVVTPYSLAYLPREMAKLSQRLERFCPPWQTDTAAFLRSMIKLEKSPVTAGSSLKRIILRFVPTRPEASWRDFESVVVLAAKAALLLPQLEVIELWATRLEERSCDAYIFRYIHSLGRANIVWRSPQPATEIPPRIITTWNEVAVKHTHSALEHRVIPFSETRGQMFDSGGTFIYKHLLLKELAFDRITQIILESEIFYWHLGDPNDASIEDHPILRALATCTAEDLAKCIEELPAEATW</sequence>
<proteinExistence type="predicted"/>
<feature type="compositionally biased region" description="Low complexity" evidence="1">
    <location>
        <begin position="24"/>
        <end position="33"/>
    </location>
</feature>
<accession>A0A0B7K837</accession>
<feature type="compositionally biased region" description="Basic and acidic residues" evidence="1">
    <location>
        <begin position="1"/>
        <end position="12"/>
    </location>
</feature>
<reference evidence="3" key="1">
    <citation type="submission" date="2015-01" db="EMBL/GenBank/DDBJ databases">
        <authorList>
            <person name="Durling Mikael"/>
        </authorList>
    </citation>
    <scope>NUCLEOTIDE SEQUENCE</scope>
</reference>
<protein>
    <recommendedName>
        <fullName evidence="2">DUF6546 domain-containing protein</fullName>
    </recommendedName>
</protein>
<evidence type="ECO:0000313" key="3">
    <source>
        <dbReference type="EMBL" id="CEO53304.1"/>
    </source>
</evidence>
<evidence type="ECO:0000256" key="1">
    <source>
        <dbReference type="SAM" id="MobiDB-lite"/>
    </source>
</evidence>
<name>A0A0B7K837_BIOOC</name>
<feature type="region of interest" description="Disordered" evidence="1">
    <location>
        <begin position="1"/>
        <end position="34"/>
    </location>
</feature>
<feature type="compositionally biased region" description="Polar residues" evidence="1">
    <location>
        <begin position="14"/>
        <end position="23"/>
    </location>
</feature>
<gene>
    <name evidence="3" type="ORF">BN869_000009362_1</name>
</gene>
<dbReference type="AlphaFoldDB" id="A0A0B7K837"/>